<evidence type="ECO:0000256" key="1">
    <source>
        <dbReference type="SAM" id="MobiDB-lite"/>
    </source>
</evidence>
<reference evidence="2 3" key="1">
    <citation type="submission" date="2016-03" db="EMBL/GenBank/DDBJ databases">
        <title>Whole genome sequencing of Grifola frondosa 9006-11.</title>
        <authorList>
            <person name="Min B."/>
            <person name="Park H."/>
            <person name="Kim J.-G."/>
            <person name="Cho H."/>
            <person name="Oh Y.-L."/>
            <person name="Kong W.-S."/>
            <person name="Choi I.-G."/>
        </authorList>
    </citation>
    <scope>NUCLEOTIDE SEQUENCE [LARGE SCALE GENOMIC DNA]</scope>
    <source>
        <strain evidence="2 3">9006-11</strain>
    </source>
</reference>
<evidence type="ECO:0000313" key="2">
    <source>
        <dbReference type="EMBL" id="OBZ67429.1"/>
    </source>
</evidence>
<sequence>MNRTYDYCCTYSTISSCEFRKQLIQIAHRKICTTVNSFTTTISNVHTGVKAVVIKGLVIAGKACRSRTGVHAGQRHSSDEEDGKTLEDEHCSREYIACDSSPPFLRGITFAPELIPECYDPRD</sequence>
<feature type="region of interest" description="Disordered" evidence="1">
    <location>
        <begin position="67"/>
        <end position="87"/>
    </location>
</feature>
<name>A0A1C7LU34_GRIFR</name>
<comment type="caution">
    <text evidence="2">The sequence shown here is derived from an EMBL/GenBank/DDBJ whole genome shotgun (WGS) entry which is preliminary data.</text>
</comment>
<proteinExistence type="predicted"/>
<gene>
    <name evidence="2" type="ORF">A0H81_12745</name>
</gene>
<dbReference type="EMBL" id="LUGG01000024">
    <property type="protein sequence ID" value="OBZ67429.1"/>
    <property type="molecule type" value="Genomic_DNA"/>
</dbReference>
<keyword evidence="3" id="KW-1185">Reference proteome</keyword>
<dbReference type="PROSITE" id="PS51257">
    <property type="entry name" value="PROKAR_LIPOPROTEIN"/>
    <property type="match status" value="1"/>
</dbReference>
<dbReference type="AlphaFoldDB" id="A0A1C7LU34"/>
<accession>A0A1C7LU34</accession>
<protein>
    <submittedName>
        <fullName evidence="2">Uncharacterized protein</fullName>
    </submittedName>
</protein>
<organism evidence="2 3">
    <name type="scientific">Grifola frondosa</name>
    <name type="common">Maitake</name>
    <name type="synonym">Polyporus frondosus</name>
    <dbReference type="NCBI Taxonomy" id="5627"/>
    <lineage>
        <taxon>Eukaryota</taxon>
        <taxon>Fungi</taxon>
        <taxon>Dikarya</taxon>
        <taxon>Basidiomycota</taxon>
        <taxon>Agaricomycotina</taxon>
        <taxon>Agaricomycetes</taxon>
        <taxon>Polyporales</taxon>
        <taxon>Grifolaceae</taxon>
        <taxon>Grifola</taxon>
    </lineage>
</organism>
<dbReference type="Proteomes" id="UP000092993">
    <property type="component" value="Unassembled WGS sequence"/>
</dbReference>
<evidence type="ECO:0000313" key="3">
    <source>
        <dbReference type="Proteomes" id="UP000092993"/>
    </source>
</evidence>